<dbReference type="Proteomes" id="UP001203036">
    <property type="component" value="Unassembled WGS sequence"/>
</dbReference>
<name>A0ACC5ZZF7_9RHOB</name>
<keyword evidence="2" id="KW-1185">Reference proteome</keyword>
<dbReference type="EMBL" id="JAMQGO010000012">
    <property type="protein sequence ID" value="MCM2563490.1"/>
    <property type="molecule type" value="Genomic_DNA"/>
</dbReference>
<gene>
    <name evidence="1" type="ORF">M8744_15135</name>
</gene>
<organism evidence="1 2">
    <name type="scientific">Lutimaribacter degradans</name>
    <dbReference type="NCBI Taxonomy" id="2945989"/>
    <lineage>
        <taxon>Bacteria</taxon>
        <taxon>Pseudomonadati</taxon>
        <taxon>Pseudomonadota</taxon>
        <taxon>Alphaproteobacteria</taxon>
        <taxon>Rhodobacterales</taxon>
        <taxon>Roseobacteraceae</taxon>
        <taxon>Lutimaribacter</taxon>
    </lineage>
</organism>
<evidence type="ECO:0000313" key="2">
    <source>
        <dbReference type="Proteomes" id="UP001203036"/>
    </source>
</evidence>
<evidence type="ECO:0000313" key="1">
    <source>
        <dbReference type="EMBL" id="MCM2563490.1"/>
    </source>
</evidence>
<proteinExistence type="predicted"/>
<protein>
    <submittedName>
        <fullName evidence="1">TIGR02186 family protein</fullName>
    </submittedName>
</protein>
<comment type="caution">
    <text evidence="1">The sequence shown here is derived from an EMBL/GenBank/DDBJ whole genome shotgun (WGS) entry which is preliminary data.</text>
</comment>
<accession>A0ACC5ZZF7</accession>
<reference evidence="1" key="1">
    <citation type="submission" date="2022-06" db="EMBL/GenBank/DDBJ databases">
        <title>Lutimaribacter sp. EGI FJ00013, a novel bacterium isolated from a salt lake sediment enrichment.</title>
        <authorList>
            <person name="Gao L."/>
            <person name="Fang B.-Z."/>
            <person name="Li W.-J."/>
        </authorList>
    </citation>
    <scope>NUCLEOTIDE SEQUENCE</scope>
    <source>
        <strain evidence="1">EGI FJ00013</strain>
    </source>
</reference>
<sequence>MRVLVAILLCLVALPLRAEEVVLGLSQNRISITANFDGSEILIFGAVKRETPLQDEPLEVIVTIAGPSQPLTVRRKDRRAGIWVNNAAMEIDSAPSFYAVATSAPLHEALTETEDLRHRVTIPRAIRAVGAPLEIGNAAAFTEALIRIRTKSGLYQTLEGAVELREQTLFSTGISLPANLTEGDYATRIFLTRDGEVISQYGTIITVNKVGLERFLYNLSREQPLIYGLLSLAIAILAGWGASAAFTMLRQS</sequence>